<dbReference type="Gene3D" id="3.40.30.10">
    <property type="entry name" value="Glutaredoxin"/>
    <property type="match status" value="1"/>
</dbReference>
<dbReference type="FunCoup" id="A2E3X4">
    <property type="interactions" value="422"/>
</dbReference>
<reference evidence="3" key="1">
    <citation type="submission" date="2006-10" db="EMBL/GenBank/DDBJ databases">
        <authorList>
            <person name="Amadeo P."/>
            <person name="Zhao Q."/>
            <person name="Wortman J."/>
            <person name="Fraser-Liggett C."/>
            <person name="Carlton J."/>
        </authorList>
    </citation>
    <scope>NUCLEOTIDE SEQUENCE</scope>
    <source>
        <strain evidence="3">G3</strain>
    </source>
</reference>
<accession>A2E3X4</accession>
<dbReference type="CDD" id="cd02947">
    <property type="entry name" value="TRX_family"/>
    <property type="match status" value="1"/>
</dbReference>
<dbReference type="VEuPathDB" id="TrichDB:TVAG_074570"/>
<feature type="domain" description="Thioredoxin" evidence="2">
    <location>
        <begin position="1"/>
        <end position="116"/>
    </location>
</feature>
<dbReference type="KEGG" id="tva:4770596"/>
<dbReference type="EMBL" id="DS113298">
    <property type="protein sequence ID" value="EAY12629.1"/>
    <property type="molecule type" value="Genomic_DNA"/>
</dbReference>
<evidence type="ECO:0000256" key="1">
    <source>
        <dbReference type="ARBA" id="ARBA00023157"/>
    </source>
</evidence>
<dbReference type="PANTHER" id="PTHR46115">
    <property type="entry name" value="THIOREDOXIN-LIKE PROTEIN 1"/>
    <property type="match status" value="1"/>
</dbReference>
<evidence type="ECO:0000313" key="3">
    <source>
        <dbReference type="EMBL" id="EAY12629.1"/>
    </source>
</evidence>
<dbReference type="AlphaFoldDB" id="A2E3X4"/>
<dbReference type="VEuPathDB" id="TrichDB:TVAGG3_0146980"/>
<keyword evidence="1" id="KW-1015">Disulfide bond</keyword>
<gene>
    <name evidence="3" type="ORF">TVAG_074570</name>
</gene>
<sequence>MEHPVNLSLFNGTFDELSNVVGGANGLVVTVFGAHWCPPCKRYAEALPSIAIEYPKVTFLQINADESVELVQHYGIFSIPHTKFLKAGQGNQIQELAAITGFDLSQIKTKIQQYGN</sequence>
<dbReference type="STRING" id="5722.A2E3X4"/>
<protein>
    <submittedName>
        <fullName evidence="3">Thioredoxin family protein</fullName>
    </submittedName>
</protein>
<dbReference type="InParanoid" id="A2E3X4"/>
<dbReference type="OrthoDB" id="2121326at2759"/>
<dbReference type="PROSITE" id="PS51352">
    <property type="entry name" value="THIOREDOXIN_2"/>
    <property type="match status" value="1"/>
</dbReference>
<reference evidence="3" key="2">
    <citation type="journal article" date="2007" name="Science">
        <title>Draft genome sequence of the sexually transmitted pathogen Trichomonas vaginalis.</title>
        <authorList>
            <person name="Carlton J.M."/>
            <person name="Hirt R.P."/>
            <person name="Silva J.C."/>
            <person name="Delcher A.L."/>
            <person name="Schatz M."/>
            <person name="Zhao Q."/>
            <person name="Wortman J.R."/>
            <person name="Bidwell S.L."/>
            <person name="Alsmark U.C.M."/>
            <person name="Besteiro S."/>
            <person name="Sicheritz-Ponten T."/>
            <person name="Noel C.J."/>
            <person name="Dacks J.B."/>
            <person name="Foster P.G."/>
            <person name="Simillion C."/>
            <person name="Van de Peer Y."/>
            <person name="Miranda-Saavedra D."/>
            <person name="Barton G.J."/>
            <person name="Westrop G.D."/>
            <person name="Mueller S."/>
            <person name="Dessi D."/>
            <person name="Fiori P.L."/>
            <person name="Ren Q."/>
            <person name="Paulsen I."/>
            <person name="Zhang H."/>
            <person name="Bastida-Corcuera F.D."/>
            <person name="Simoes-Barbosa A."/>
            <person name="Brown M.T."/>
            <person name="Hayes R.D."/>
            <person name="Mukherjee M."/>
            <person name="Okumura C.Y."/>
            <person name="Schneider R."/>
            <person name="Smith A.J."/>
            <person name="Vanacova S."/>
            <person name="Villalvazo M."/>
            <person name="Haas B.J."/>
            <person name="Pertea M."/>
            <person name="Feldblyum T.V."/>
            <person name="Utterback T.R."/>
            <person name="Shu C.L."/>
            <person name="Osoegawa K."/>
            <person name="de Jong P.J."/>
            <person name="Hrdy I."/>
            <person name="Horvathova L."/>
            <person name="Zubacova Z."/>
            <person name="Dolezal P."/>
            <person name="Malik S.B."/>
            <person name="Logsdon J.M. Jr."/>
            <person name="Henze K."/>
            <person name="Gupta A."/>
            <person name="Wang C.C."/>
            <person name="Dunne R.L."/>
            <person name="Upcroft J.A."/>
            <person name="Upcroft P."/>
            <person name="White O."/>
            <person name="Salzberg S.L."/>
            <person name="Tang P."/>
            <person name="Chiu C.-H."/>
            <person name="Lee Y.-S."/>
            <person name="Embley T.M."/>
            <person name="Coombs G.H."/>
            <person name="Mottram J.C."/>
            <person name="Tachezy J."/>
            <person name="Fraser-Liggett C.M."/>
            <person name="Johnson P.J."/>
        </authorList>
    </citation>
    <scope>NUCLEOTIDE SEQUENCE [LARGE SCALE GENOMIC DNA]</scope>
    <source>
        <strain evidence="3">G3</strain>
    </source>
</reference>
<organism evidence="3 4">
    <name type="scientific">Trichomonas vaginalis (strain ATCC PRA-98 / G3)</name>
    <dbReference type="NCBI Taxonomy" id="412133"/>
    <lineage>
        <taxon>Eukaryota</taxon>
        <taxon>Metamonada</taxon>
        <taxon>Parabasalia</taxon>
        <taxon>Trichomonadida</taxon>
        <taxon>Trichomonadidae</taxon>
        <taxon>Trichomonas</taxon>
    </lineage>
</organism>
<dbReference type="Pfam" id="PF00085">
    <property type="entry name" value="Thioredoxin"/>
    <property type="match status" value="1"/>
</dbReference>
<dbReference type="Proteomes" id="UP000001542">
    <property type="component" value="Unassembled WGS sequence"/>
</dbReference>
<dbReference type="InterPro" id="IPR036249">
    <property type="entry name" value="Thioredoxin-like_sf"/>
</dbReference>
<dbReference type="eggNOG" id="KOG0907">
    <property type="taxonomic scope" value="Eukaryota"/>
</dbReference>
<name>A2E3X4_TRIV3</name>
<dbReference type="RefSeq" id="XP_001324852.1">
    <property type="nucleotide sequence ID" value="XM_001324817.1"/>
</dbReference>
<dbReference type="SMR" id="A2E3X4"/>
<proteinExistence type="predicted"/>
<evidence type="ECO:0000259" key="2">
    <source>
        <dbReference type="PROSITE" id="PS51352"/>
    </source>
</evidence>
<dbReference type="InterPro" id="IPR013766">
    <property type="entry name" value="Thioredoxin_domain"/>
</dbReference>
<dbReference type="SUPFAM" id="SSF52833">
    <property type="entry name" value="Thioredoxin-like"/>
    <property type="match status" value="1"/>
</dbReference>
<keyword evidence="4" id="KW-1185">Reference proteome</keyword>
<evidence type="ECO:0000313" key="4">
    <source>
        <dbReference type="Proteomes" id="UP000001542"/>
    </source>
</evidence>